<evidence type="ECO:0000313" key="2">
    <source>
        <dbReference type="EMBL" id="NEJ73445.1"/>
    </source>
</evidence>
<feature type="transmembrane region" description="Helical" evidence="1">
    <location>
        <begin position="71"/>
        <end position="87"/>
    </location>
</feature>
<accession>A0A7K3UJG6</accession>
<proteinExistence type="predicted"/>
<evidence type="ECO:0000256" key="1">
    <source>
        <dbReference type="SAM" id="Phobius"/>
    </source>
</evidence>
<reference evidence="2 3" key="1">
    <citation type="submission" date="2019-12" db="EMBL/GenBank/DDBJ databases">
        <title>Rhizobium genotypes associated with high levels of biological nitrogen fixation by grain legumes in a temperate-maritime cropping system.</title>
        <authorList>
            <person name="Maluk M."/>
            <person name="Francesc Ferrando Molina F."/>
            <person name="Lopez Del Egido L."/>
            <person name="Lafos M."/>
            <person name="Langarica-Fuentes A."/>
            <person name="Gebre Yohannes G."/>
            <person name="Young M.W."/>
            <person name="Martin P."/>
            <person name="Gantlett R."/>
            <person name="Kenicer G."/>
            <person name="Hawes C."/>
            <person name="Begg G.S."/>
            <person name="Quilliam R.S."/>
            <person name="Squire G.R."/>
            <person name="Poole P.S."/>
            <person name="Young P.W."/>
            <person name="Iannetta P.M."/>
            <person name="James E.K."/>
        </authorList>
    </citation>
    <scope>NUCLEOTIDE SEQUENCE [LARGE SCALE GENOMIC DNA]</scope>
    <source>
        <strain evidence="2 3">JHI366</strain>
    </source>
</reference>
<dbReference type="Proteomes" id="UP000471753">
    <property type="component" value="Unassembled WGS sequence"/>
</dbReference>
<evidence type="ECO:0000313" key="3">
    <source>
        <dbReference type="Proteomes" id="UP000471753"/>
    </source>
</evidence>
<comment type="caution">
    <text evidence="2">The sequence shown here is derived from an EMBL/GenBank/DDBJ whole genome shotgun (WGS) entry which is preliminary data.</text>
</comment>
<keyword evidence="1" id="KW-0472">Membrane</keyword>
<feature type="transmembrane region" description="Helical" evidence="1">
    <location>
        <begin position="12"/>
        <end position="36"/>
    </location>
</feature>
<sequence>MQASLHRYATPFITGLFLVSLVSGIALFFHIGPGAFHGMHEWLSMVLILPFLLHLWKNWRSFSNYFSRTPMAVALAISLAAALYYFIPTSHPEGRRAGGPPQIAFASVILKNPPSQVASLLGKQTEDLVTGLQMDGFSAASSDLSMTEIASRSGKNEAELVQSLLRHSREP</sequence>
<protein>
    <submittedName>
        <fullName evidence="2">DUF4405 domain-containing protein</fullName>
    </submittedName>
</protein>
<keyword evidence="1" id="KW-1133">Transmembrane helix</keyword>
<name>A0A7K3UJG6_9HYPH</name>
<dbReference type="AlphaFoldDB" id="A0A7K3UJG6"/>
<dbReference type="RefSeq" id="WP_164013868.1">
    <property type="nucleotide sequence ID" value="NZ_WUFT01000016.1"/>
</dbReference>
<keyword evidence="1" id="KW-0812">Transmembrane</keyword>
<organism evidence="2 3">
    <name type="scientific">Rhizobium phaseoli</name>
    <dbReference type="NCBI Taxonomy" id="396"/>
    <lineage>
        <taxon>Bacteria</taxon>
        <taxon>Pseudomonadati</taxon>
        <taxon>Pseudomonadota</taxon>
        <taxon>Alphaproteobacteria</taxon>
        <taxon>Hyphomicrobiales</taxon>
        <taxon>Rhizobiaceae</taxon>
        <taxon>Rhizobium/Agrobacterium group</taxon>
        <taxon>Rhizobium</taxon>
    </lineage>
</organism>
<dbReference type="EMBL" id="WUFT01000016">
    <property type="protein sequence ID" value="NEJ73445.1"/>
    <property type="molecule type" value="Genomic_DNA"/>
</dbReference>
<gene>
    <name evidence="2" type="ORF">GR197_23375</name>
</gene>